<evidence type="ECO:0000256" key="16">
    <source>
        <dbReference type="ARBA" id="ARBA00023204"/>
    </source>
</evidence>
<evidence type="ECO:0000259" key="22">
    <source>
        <dbReference type="Pfam" id="PF08573"/>
    </source>
</evidence>
<dbReference type="PANTHER" id="PTHR15107">
    <property type="entry name" value="RETINOBLASTOMA BINDING PROTEIN 8"/>
    <property type="match status" value="1"/>
</dbReference>
<evidence type="ECO:0000313" key="25">
    <source>
        <dbReference type="Proteomes" id="UP001044222"/>
    </source>
</evidence>
<keyword evidence="12" id="KW-0378">Hydrolase</keyword>
<dbReference type="InterPro" id="IPR033316">
    <property type="entry name" value="RBBP8-like"/>
</dbReference>
<evidence type="ECO:0000256" key="10">
    <source>
        <dbReference type="ARBA" id="ARBA00022763"/>
    </source>
</evidence>
<protein>
    <recommendedName>
        <fullName evidence="4">DNA endonuclease RBBP8</fullName>
    </recommendedName>
</protein>
<evidence type="ECO:0000256" key="4">
    <source>
        <dbReference type="ARBA" id="ARBA00020680"/>
    </source>
</evidence>
<evidence type="ECO:0000256" key="7">
    <source>
        <dbReference type="ARBA" id="ARBA00022618"/>
    </source>
</evidence>
<keyword evidence="7" id="KW-0132">Cell division</keyword>
<keyword evidence="18" id="KW-0469">Meiosis</keyword>
<keyword evidence="10" id="KW-0227">DNA damage</keyword>
<dbReference type="InterPro" id="IPR013882">
    <property type="entry name" value="Ctp1_C"/>
</dbReference>
<keyword evidence="6" id="KW-0597">Phosphoprotein</keyword>
<dbReference type="PANTHER" id="PTHR15107:SF4">
    <property type="entry name" value="DNA ENDONUCLEASE RBBP8"/>
    <property type="match status" value="1"/>
</dbReference>
<evidence type="ECO:0000256" key="12">
    <source>
        <dbReference type="ARBA" id="ARBA00022801"/>
    </source>
</evidence>
<proteinExistence type="inferred from homology"/>
<evidence type="ECO:0000256" key="11">
    <source>
        <dbReference type="ARBA" id="ARBA00022776"/>
    </source>
</evidence>
<feature type="coiled-coil region" evidence="20">
    <location>
        <begin position="29"/>
        <end position="84"/>
    </location>
</feature>
<evidence type="ECO:0000256" key="6">
    <source>
        <dbReference type="ARBA" id="ARBA00022553"/>
    </source>
</evidence>
<organism evidence="24 25">
    <name type="scientific">Anguilla anguilla</name>
    <name type="common">European freshwater eel</name>
    <name type="synonym">Muraena anguilla</name>
    <dbReference type="NCBI Taxonomy" id="7936"/>
    <lineage>
        <taxon>Eukaryota</taxon>
        <taxon>Metazoa</taxon>
        <taxon>Chordata</taxon>
        <taxon>Craniata</taxon>
        <taxon>Vertebrata</taxon>
        <taxon>Euteleostomi</taxon>
        <taxon>Actinopterygii</taxon>
        <taxon>Neopterygii</taxon>
        <taxon>Teleostei</taxon>
        <taxon>Anguilliformes</taxon>
        <taxon>Anguillidae</taxon>
        <taxon>Anguilla</taxon>
    </lineage>
</organism>
<feature type="compositionally biased region" description="Acidic residues" evidence="21">
    <location>
        <begin position="629"/>
        <end position="659"/>
    </location>
</feature>
<evidence type="ECO:0000256" key="21">
    <source>
        <dbReference type="SAM" id="MobiDB-lite"/>
    </source>
</evidence>
<evidence type="ECO:0000256" key="15">
    <source>
        <dbReference type="ARBA" id="ARBA00023125"/>
    </source>
</evidence>
<comment type="subcellular location">
    <subcellularLocation>
        <location evidence="2">Chromosome</location>
    </subcellularLocation>
    <subcellularLocation>
        <location evidence="1">Nucleus</location>
    </subcellularLocation>
</comment>
<feature type="domain" description="DNA endonuclease activator Ctp1 C-terminal" evidence="22">
    <location>
        <begin position="714"/>
        <end position="749"/>
    </location>
</feature>
<evidence type="ECO:0000256" key="9">
    <source>
        <dbReference type="ARBA" id="ARBA00022759"/>
    </source>
</evidence>
<evidence type="ECO:0000259" key="23">
    <source>
        <dbReference type="Pfam" id="PF10482"/>
    </source>
</evidence>
<feature type="region of interest" description="Disordered" evidence="21">
    <location>
        <begin position="367"/>
        <end position="447"/>
    </location>
</feature>
<keyword evidence="9" id="KW-0255">Endonuclease</keyword>
<accession>A0A9D3MNX6</accession>
<keyword evidence="13" id="KW-0862">Zinc</keyword>
<keyword evidence="14 20" id="KW-0175">Coiled coil</keyword>
<evidence type="ECO:0000256" key="8">
    <source>
        <dbReference type="ARBA" id="ARBA00022722"/>
    </source>
</evidence>
<dbReference type="GO" id="GO:0051301">
    <property type="term" value="P:cell division"/>
    <property type="evidence" value="ECO:0007669"/>
    <property type="project" value="UniProtKB-KW"/>
</dbReference>
<keyword evidence="19" id="KW-0131">Cell cycle</keyword>
<keyword evidence="25" id="KW-1185">Reference proteome</keyword>
<gene>
    <name evidence="24" type="ORF">ANANG_G00091150</name>
</gene>
<feature type="region of interest" description="Disordered" evidence="21">
    <location>
        <begin position="629"/>
        <end position="682"/>
    </location>
</feature>
<evidence type="ECO:0000256" key="19">
    <source>
        <dbReference type="ARBA" id="ARBA00023306"/>
    </source>
</evidence>
<evidence type="ECO:0000256" key="14">
    <source>
        <dbReference type="ARBA" id="ARBA00023054"/>
    </source>
</evidence>
<keyword evidence="15" id="KW-0238">DNA-binding</keyword>
<feature type="region of interest" description="Disordered" evidence="21">
    <location>
        <begin position="279"/>
        <end position="345"/>
    </location>
</feature>
<evidence type="ECO:0000256" key="13">
    <source>
        <dbReference type="ARBA" id="ARBA00022833"/>
    </source>
</evidence>
<dbReference type="GO" id="GO:0016787">
    <property type="term" value="F:hydrolase activity"/>
    <property type="evidence" value="ECO:0007669"/>
    <property type="project" value="UniProtKB-KW"/>
</dbReference>
<comment type="similarity">
    <text evidence="3">Belongs to the COM1/SAE2/CtIP family.</text>
</comment>
<dbReference type="Pfam" id="PF08573">
    <property type="entry name" value="SAE2"/>
    <property type="match status" value="1"/>
</dbReference>
<dbReference type="GO" id="GO:0003684">
    <property type="term" value="F:damaged DNA binding"/>
    <property type="evidence" value="ECO:0007669"/>
    <property type="project" value="TreeGrafter"/>
</dbReference>
<keyword evidence="16" id="KW-0234">DNA repair</keyword>
<dbReference type="EMBL" id="JAFIRN010000004">
    <property type="protein sequence ID" value="KAG5851257.1"/>
    <property type="molecule type" value="Genomic_DNA"/>
</dbReference>
<dbReference type="AlphaFoldDB" id="A0A9D3MNX6"/>
<evidence type="ECO:0000256" key="17">
    <source>
        <dbReference type="ARBA" id="ARBA00023242"/>
    </source>
</evidence>
<dbReference type="GO" id="GO:0004519">
    <property type="term" value="F:endonuclease activity"/>
    <property type="evidence" value="ECO:0007669"/>
    <property type="project" value="UniProtKB-KW"/>
</dbReference>
<keyword evidence="8" id="KW-0540">Nuclease</keyword>
<evidence type="ECO:0000256" key="5">
    <source>
        <dbReference type="ARBA" id="ARBA00022454"/>
    </source>
</evidence>
<evidence type="ECO:0000256" key="18">
    <source>
        <dbReference type="ARBA" id="ARBA00023254"/>
    </source>
</evidence>
<feature type="coiled-coil region" evidence="20">
    <location>
        <begin position="118"/>
        <end position="145"/>
    </location>
</feature>
<sequence>MNNSGVSPTSCVSMETPSDLFKDLWAQLKECHDTEVQGLQVKVNKLKKERCLDAQRLEEFYNKNQQLREHQKTLQDNVKVLEDRLRAGLCDRCAVTEEHTRRKQAEFECVRQQNLHLITELMNERNGLLDENRKLSQEVEQLRILRRPQTPSPHPEEGVIPDSPVPKPCLTTVSKMRRKKDSKHMRFAERPAPLSGQTLRGDEPQMGISSINSLDPLGKDVLVADTCEMEVSQITKGFMERCRDTGATVVAETCQMEVEEEDEEEESQSVFGSFTTTGTFQAREDSQKGVSLTGNDSPRQSSTSPNFSRDKEWLLEPRTSPVFGRSAKPFKHPENRLPAKLGPQDTPQIAPIACNLDRPAFLNGEKAVAHSARDQLALRRPGRESRKGREADDGESGVVAEKPLDLSDRVLGGHQTDRQGGALCKDRPRLGTQPELQKKTPLPSGRSPLALLMAENGDRSSDTDGQGLHKHTAVFKLPSTPPRGKTVTQHLFDIQTPGVYESIGKMSRVESKDSEKNSVLQLNPCSRVKRSISQEEDGKPAVTDDSPWVLEPGVSPSKHVADSPTCPELGLHRQEGETVDMDCTFVSHSMLVKGLRENGHDDLITGIGQKANDSLVEIFDRSAYGEYESGLEDEGSDLVQEEPHEEEEDEPLDMSEEEAQSPPNQAVVKPQENHNERTNASFAHVEVVRKKEERKKLKGHTCKECEIYYADLPESERQKKLSACSRHRFRYIPPSTPEHFWEVGFPSTQTCVQRGYIIEDDEPDLRMRRRRPYKAIFSPKGKKQKT</sequence>
<feature type="compositionally biased region" description="Basic and acidic residues" evidence="21">
    <location>
        <begin position="367"/>
        <end position="391"/>
    </location>
</feature>
<reference evidence="24" key="1">
    <citation type="submission" date="2021-01" db="EMBL/GenBank/DDBJ databases">
        <title>A chromosome-scale assembly of European eel, Anguilla anguilla.</title>
        <authorList>
            <person name="Henkel C."/>
            <person name="Jong-Raadsen S.A."/>
            <person name="Dufour S."/>
            <person name="Weltzien F.-A."/>
            <person name="Palstra A.P."/>
            <person name="Pelster B."/>
            <person name="Spaink H.P."/>
            <person name="Van Den Thillart G.E."/>
            <person name="Jansen H."/>
            <person name="Zahm M."/>
            <person name="Klopp C."/>
            <person name="Cedric C."/>
            <person name="Louis A."/>
            <person name="Berthelot C."/>
            <person name="Parey E."/>
            <person name="Roest Crollius H."/>
            <person name="Montfort J."/>
            <person name="Robinson-Rechavi M."/>
            <person name="Bucao C."/>
            <person name="Bouchez O."/>
            <person name="Gislard M."/>
            <person name="Lluch J."/>
            <person name="Milhes M."/>
            <person name="Lampietro C."/>
            <person name="Lopez Roques C."/>
            <person name="Donnadieu C."/>
            <person name="Braasch I."/>
            <person name="Desvignes T."/>
            <person name="Postlethwait J."/>
            <person name="Bobe J."/>
            <person name="Guiguen Y."/>
            <person name="Dirks R."/>
        </authorList>
    </citation>
    <scope>NUCLEOTIDE SEQUENCE</scope>
    <source>
        <strain evidence="24">Tag_6206</strain>
        <tissue evidence="24">Liver</tissue>
    </source>
</reference>
<dbReference type="GO" id="GO:0010792">
    <property type="term" value="P:DNA double-strand break processing involved in repair via single-strand annealing"/>
    <property type="evidence" value="ECO:0007669"/>
    <property type="project" value="TreeGrafter"/>
</dbReference>
<feature type="compositionally biased region" description="Polar residues" evidence="21">
    <location>
        <begin position="288"/>
        <end position="307"/>
    </location>
</feature>
<evidence type="ECO:0000256" key="3">
    <source>
        <dbReference type="ARBA" id="ARBA00007496"/>
    </source>
</evidence>
<dbReference type="GO" id="GO:0051321">
    <property type="term" value="P:meiotic cell cycle"/>
    <property type="evidence" value="ECO:0007669"/>
    <property type="project" value="UniProtKB-KW"/>
</dbReference>
<feature type="domain" description="DNA endonuclease Ctp1 N-terminal" evidence="23">
    <location>
        <begin position="21"/>
        <end position="139"/>
    </location>
</feature>
<evidence type="ECO:0000256" key="1">
    <source>
        <dbReference type="ARBA" id="ARBA00004123"/>
    </source>
</evidence>
<keyword evidence="11" id="KW-0498">Mitosis</keyword>
<dbReference type="GO" id="GO:0005694">
    <property type="term" value="C:chromosome"/>
    <property type="evidence" value="ECO:0007669"/>
    <property type="project" value="UniProtKB-SubCell"/>
</dbReference>
<keyword evidence="5" id="KW-0158">Chromosome</keyword>
<evidence type="ECO:0000313" key="24">
    <source>
        <dbReference type="EMBL" id="KAG5851257.1"/>
    </source>
</evidence>
<dbReference type="InterPro" id="IPR019518">
    <property type="entry name" value="CtIP_N"/>
</dbReference>
<comment type="caution">
    <text evidence="24">The sequence shown here is derived from an EMBL/GenBank/DDBJ whole genome shotgun (WGS) entry which is preliminary data.</text>
</comment>
<dbReference type="Pfam" id="PF10482">
    <property type="entry name" value="CtIP_N"/>
    <property type="match status" value="1"/>
</dbReference>
<evidence type="ECO:0000256" key="20">
    <source>
        <dbReference type="SAM" id="Coils"/>
    </source>
</evidence>
<keyword evidence="17" id="KW-0539">Nucleus</keyword>
<dbReference type="Proteomes" id="UP001044222">
    <property type="component" value="Unassembled WGS sequence"/>
</dbReference>
<evidence type="ECO:0000256" key="2">
    <source>
        <dbReference type="ARBA" id="ARBA00004286"/>
    </source>
</evidence>
<name>A0A9D3MNX6_ANGAN</name>
<dbReference type="GO" id="GO:0005634">
    <property type="term" value="C:nucleus"/>
    <property type="evidence" value="ECO:0007669"/>
    <property type="project" value="UniProtKB-SubCell"/>
</dbReference>